<evidence type="ECO:0000256" key="2">
    <source>
        <dbReference type="ARBA" id="ARBA00022723"/>
    </source>
</evidence>
<reference evidence="5 6" key="1">
    <citation type="submission" date="2016-03" db="EMBL/GenBank/DDBJ databases">
        <title>Niastella vici sp. nov., isolated from farmland soil.</title>
        <authorList>
            <person name="Chen L."/>
            <person name="Wang D."/>
            <person name="Yang S."/>
            <person name="Wang G."/>
        </authorList>
    </citation>
    <scope>NUCLEOTIDE SEQUENCE [LARGE SCALE GENOMIC DNA]</scope>
    <source>
        <strain evidence="5 6">DJ57</strain>
    </source>
</reference>
<dbReference type="InterPro" id="IPR046945">
    <property type="entry name" value="RHMD-like"/>
</dbReference>
<dbReference type="SUPFAM" id="SSF51604">
    <property type="entry name" value="Enolase C-terminal domain-like"/>
    <property type="match status" value="1"/>
</dbReference>
<dbReference type="GO" id="GO:0016836">
    <property type="term" value="F:hydro-lyase activity"/>
    <property type="evidence" value="ECO:0007669"/>
    <property type="project" value="TreeGrafter"/>
</dbReference>
<dbReference type="EMBL" id="LVYD01000044">
    <property type="protein sequence ID" value="OQP63922.1"/>
    <property type="molecule type" value="Genomic_DNA"/>
</dbReference>
<dbReference type="PANTHER" id="PTHR13794:SF58">
    <property type="entry name" value="MITOCHONDRIAL ENOLASE SUPERFAMILY MEMBER 1"/>
    <property type="match status" value="1"/>
</dbReference>
<dbReference type="STRING" id="1703345.A3860_23630"/>
<dbReference type="Proteomes" id="UP000192796">
    <property type="component" value="Unassembled WGS sequence"/>
</dbReference>
<dbReference type="InterPro" id="IPR029017">
    <property type="entry name" value="Enolase-like_N"/>
</dbReference>
<dbReference type="Gene3D" id="3.30.390.10">
    <property type="entry name" value="Enolase-like, N-terminal domain"/>
    <property type="match status" value="1"/>
</dbReference>
<dbReference type="InterPro" id="IPR036849">
    <property type="entry name" value="Enolase-like_C_sf"/>
</dbReference>
<dbReference type="GO" id="GO:0016052">
    <property type="term" value="P:carbohydrate catabolic process"/>
    <property type="evidence" value="ECO:0007669"/>
    <property type="project" value="TreeGrafter"/>
</dbReference>
<keyword evidence="3" id="KW-0460">Magnesium</keyword>
<feature type="domain" description="Mandelate racemase/muconate lactonizing enzyme C-terminal" evidence="4">
    <location>
        <begin position="149"/>
        <end position="249"/>
    </location>
</feature>
<keyword evidence="2" id="KW-0479">Metal-binding</keyword>
<proteinExistence type="predicted"/>
<gene>
    <name evidence="5" type="ORF">A3860_23630</name>
</gene>
<dbReference type="RefSeq" id="WP_081147590.1">
    <property type="nucleotide sequence ID" value="NZ_LVYD01000044.1"/>
</dbReference>
<dbReference type="Gene3D" id="3.20.20.120">
    <property type="entry name" value="Enolase-like C-terminal domain"/>
    <property type="match status" value="1"/>
</dbReference>
<dbReference type="Pfam" id="PF02746">
    <property type="entry name" value="MR_MLE_N"/>
    <property type="match status" value="1"/>
</dbReference>
<dbReference type="SFLD" id="SFLDS00001">
    <property type="entry name" value="Enolase"/>
    <property type="match status" value="1"/>
</dbReference>
<dbReference type="GO" id="GO:0000287">
    <property type="term" value="F:magnesium ion binding"/>
    <property type="evidence" value="ECO:0007669"/>
    <property type="project" value="TreeGrafter"/>
</dbReference>
<dbReference type="InterPro" id="IPR013342">
    <property type="entry name" value="Mandelate_racemase_C"/>
</dbReference>
<protein>
    <recommendedName>
        <fullName evidence="4">Mandelate racemase/muconate lactonizing enzyme C-terminal domain-containing protein</fullName>
    </recommendedName>
</protein>
<comment type="caution">
    <text evidence="5">The sequence shown here is derived from an EMBL/GenBank/DDBJ whole genome shotgun (WGS) entry which is preliminary data.</text>
</comment>
<dbReference type="SUPFAM" id="SSF54826">
    <property type="entry name" value="Enolase N-terminal domain-like"/>
    <property type="match status" value="1"/>
</dbReference>
<dbReference type="InterPro" id="IPR013341">
    <property type="entry name" value="Mandelate_racemase_N_dom"/>
</dbReference>
<evidence type="ECO:0000256" key="1">
    <source>
        <dbReference type="ARBA" id="ARBA00001946"/>
    </source>
</evidence>
<dbReference type="PANTHER" id="PTHR13794">
    <property type="entry name" value="ENOLASE SUPERFAMILY, MANDELATE RACEMASE"/>
    <property type="match status" value="1"/>
</dbReference>
<name>A0A1V9G012_9BACT</name>
<evidence type="ECO:0000313" key="6">
    <source>
        <dbReference type="Proteomes" id="UP000192796"/>
    </source>
</evidence>
<comment type="cofactor">
    <cofactor evidence="1">
        <name>Mg(2+)</name>
        <dbReference type="ChEBI" id="CHEBI:18420"/>
    </cofactor>
</comment>
<evidence type="ECO:0000313" key="5">
    <source>
        <dbReference type="EMBL" id="OQP63922.1"/>
    </source>
</evidence>
<evidence type="ECO:0000256" key="3">
    <source>
        <dbReference type="ARBA" id="ARBA00022842"/>
    </source>
</evidence>
<sequence length="390" mass="44133">MSRIENETFNITKVYLRVLEPAPAVIPFQDSTMGPFNTFGLAILTIEDEDGCQGESPVYGSYTNILETCLLPILFYSKHLTYTELYRKLYWSVRNEGFRGPAAALVGQIDIALHDLAARKAGIPLHKYLGAIHNDVTVYGSGGGTNYTLQQLEAEVDYFLQAGVDCYKMKVGKDHGANMQEDVERVKFVRNLVGKNMKLAVDANQIWTTEQALRFVEMTAAEDLAWFEEPVHSASYEQIQQLCSRTKMVISYGESERSSKMFPTLASMGVQHLQPVPMHLGGVKEWVEVKDLAINANLTFSSGGYSMYTASLMATAPKHCQVEYLYAIMAGLEQYFYIRPQWKNGKFILPEIDGMPVRIDWKYCTNENKIIRSQTWTSKNVKEYRPNVSL</sequence>
<dbReference type="CDD" id="cd03316">
    <property type="entry name" value="MR_like"/>
    <property type="match status" value="1"/>
</dbReference>
<dbReference type="SMART" id="SM00922">
    <property type="entry name" value="MR_MLE"/>
    <property type="match status" value="1"/>
</dbReference>
<dbReference type="OrthoDB" id="9796450at2"/>
<evidence type="ECO:0000259" key="4">
    <source>
        <dbReference type="SMART" id="SM00922"/>
    </source>
</evidence>
<organism evidence="5 6">
    <name type="scientific">Niastella vici</name>
    <dbReference type="NCBI Taxonomy" id="1703345"/>
    <lineage>
        <taxon>Bacteria</taxon>
        <taxon>Pseudomonadati</taxon>
        <taxon>Bacteroidota</taxon>
        <taxon>Chitinophagia</taxon>
        <taxon>Chitinophagales</taxon>
        <taxon>Chitinophagaceae</taxon>
        <taxon>Niastella</taxon>
    </lineage>
</organism>
<accession>A0A1V9G012</accession>
<keyword evidence="6" id="KW-1185">Reference proteome</keyword>
<dbReference type="InterPro" id="IPR029065">
    <property type="entry name" value="Enolase_C-like"/>
</dbReference>
<dbReference type="Pfam" id="PF13378">
    <property type="entry name" value="MR_MLE_C"/>
    <property type="match status" value="1"/>
</dbReference>
<dbReference type="GO" id="GO:0016854">
    <property type="term" value="F:racemase and epimerase activity"/>
    <property type="evidence" value="ECO:0007669"/>
    <property type="project" value="UniProtKB-ARBA"/>
</dbReference>
<dbReference type="AlphaFoldDB" id="A0A1V9G012"/>